<dbReference type="SUPFAM" id="SSF51905">
    <property type="entry name" value="FAD/NAD(P)-binding domain"/>
    <property type="match status" value="1"/>
</dbReference>
<comment type="catalytic activity">
    <reaction evidence="6">
        <text>a quinone + sn-glycerol 3-phosphate = dihydroxyacetone phosphate + a quinol</text>
        <dbReference type="Rhea" id="RHEA:18977"/>
        <dbReference type="ChEBI" id="CHEBI:24646"/>
        <dbReference type="ChEBI" id="CHEBI:57597"/>
        <dbReference type="ChEBI" id="CHEBI:57642"/>
        <dbReference type="ChEBI" id="CHEBI:132124"/>
        <dbReference type="EC" id="1.1.5.3"/>
    </reaction>
</comment>
<dbReference type="PANTHER" id="PTHR11985:SF15">
    <property type="entry name" value="GLYCEROL-3-PHOSPHATE DEHYDROGENASE, MITOCHONDRIAL"/>
    <property type="match status" value="1"/>
</dbReference>
<dbReference type="InterPro" id="IPR006076">
    <property type="entry name" value="FAD-dep_OxRdtase"/>
</dbReference>
<name>A0ABT5KPQ9_9BURK</name>
<evidence type="ECO:0000256" key="4">
    <source>
        <dbReference type="ARBA" id="ARBA00022827"/>
    </source>
</evidence>
<evidence type="ECO:0000313" key="10">
    <source>
        <dbReference type="Proteomes" id="UP001219862"/>
    </source>
</evidence>
<evidence type="ECO:0000256" key="6">
    <source>
        <dbReference type="RuleBase" id="RU361217"/>
    </source>
</evidence>
<evidence type="ECO:0000256" key="3">
    <source>
        <dbReference type="ARBA" id="ARBA00022630"/>
    </source>
</evidence>
<dbReference type="Pfam" id="PF16901">
    <property type="entry name" value="DAO_C"/>
    <property type="match status" value="1"/>
</dbReference>
<comment type="cofactor">
    <cofactor evidence="1 6">
        <name>FAD</name>
        <dbReference type="ChEBI" id="CHEBI:57692"/>
    </cofactor>
</comment>
<comment type="similarity">
    <text evidence="2 6">Belongs to the FAD-dependent glycerol-3-phosphate dehydrogenase family.</text>
</comment>
<evidence type="ECO:0000259" key="7">
    <source>
        <dbReference type="Pfam" id="PF01266"/>
    </source>
</evidence>
<dbReference type="EC" id="1.1.5.3" evidence="6"/>
<evidence type="ECO:0000256" key="5">
    <source>
        <dbReference type="ARBA" id="ARBA00023002"/>
    </source>
</evidence>
<dbReference type="InterPro" id="IPR038299">
    <property type="entry name" value="DAO_C_sf"/>
</dbReference>
<keyword evidence="10" id="KW-1185">Reference proteome</keyword>
<dbReference type="Pfam" id="PF01266">
    <property type="entry name" value="DAO"/>
    <property type="match status" value="1"/>
</dbReference>
<dbReference type="InterPro" id="IPR036188">
    <property type="entry name" value="FAD/NAD-bd_sf"/>
</dbReference>
<dbReference type="Gene3D" id="1.10.8.870">
    <property type="entry name" value="Alpha-glycerophosphate oxidase, cap domain"/>
    <property type="match status" value="1"/>
</dbReference>
<feature type="domain" description="Alpha-glycerophosphate oxidase C-terminal" evidence="8">
    <location>
        <begin position="420"/>
        <end position="507"/>
    </location>
</feature>
<organism evidence="9 10">
    <name type="scientific">Roseateles koreensis</name>
    <dbReference type="NCBI Taxonomy" id="2987526"/>
    <lineage>
        <taxon>Bacteria</taxon>
        <taxon>Pseudomonadati</taxon>
        <taxon>Pseudomonadota</taxon>
        <taxon>Betaproteobacteria</taxon>
        <taxon>Burkholderiales</taxon>
        <taxon>Sphaerotilaceae</taxon>
        <taxon>Roseateles</taxon>
    </lineage>
</organism>
<dbReference type="Proteomes" id="UP001219862">
    <property type="component" value="Unassembled WGS sequence"/>
</dbReference>
<reference evidence="9 10" key="1">
    <citation type="submission" date="2022-10" db="EMBL/GenBank/DDBJ databases">
        <title>paucibacter sp. hw8 Genome sequencing.</title>
        <authorList>
            <person name="Park S."/>
        </authorList>
    </citation>
    <scope>NUCLEOTIDE SEQUENCE [LARGE SCALE GENOMIC DNA]</scope>
    <source>
        <strain evidence="10">hw8</strain>
    </source>
</reference>
<proteinExistence type="inferred from homology"/>
<dbReference type="PRINTS" id="PR01001">
    <property type="entry name" value="FADG3PDH"/>
</dbReference>
<dbReference type="Gene3D" id="3.50.50.60">
    <property type="entry name" value="FAD/NAD(P)-binding domain"/>
    <property type="match status" value="1"/>
</dbReference>
<dbReference type="PANTHER" id="PTHR11985">
    <property type="entry name" value="GLYCEROL-3-PHOSPHATE DEHYDROGENASE"/>
    <property type="match status" value="1"/>
</dbReference>
<feature type="domain" description="FAD dependent oxidoreductase" evidence="7">
    <location>
        <begin position="5"/>
        <end position="365"/>
    </location>
</feature>
<evidence type="ECO:0000259" key="8">
    <source>
        <dbReference type="Pfam" id="PF16901"/>
    </source>
</evidence>
<gene>
    <name evidence="9" type="primary">glpD</name>
    <name evidence="9" type="ORF">PRZ01_06795</name>
</gene>
<dbReference type="PROSITE" id="PS00977">
    <property type="entry name" value="FAD_G3PDH_1"/>
    <property type="match status" value="1"/>
</dbReference>
<dbReference type="InterPro" id="IPR031656">
    <property type="entry name" value="DAO_C"/>
</dbReference>
<dbReference type="GO" id="GO:0004368">
    <property type="term" value="F:glycerol-3-phosphate dehydrogenase (quinone) activity"/>
    <property type="evidence" value="ECO:0007669"/>
    <property type="project" value="UniProtKB-EC"/>
</dbReference>
<protein>
    <recommendedName>
        <fullName evidence="6">Glycerol-3-phosphate dehydrogenase</fullName>
        <ecNumber evidence="6">1.1.5.3</ecNumber>
    </recommendedName>
</protein>
<dbReference type="RefSeq" id="WP_273596017.1">
    <property type="nucleotide sequence ID" value="NZ_JAQQXS010000005.1"/>
</dbReference>
<dbReference type="EMBL" id="JAQQXS010000005">
    <property type="protein sequence ID" value="MDC8784894.1"/>
    <property type="molecule type" value="Genomic_DNA"/>
</dbReference>
<comment type="caution">
    <text evidence="9">The sequence shown here is derived from an EMBL/GenBank/DDBJ whole genome shotgun (WGS) entry which is preliminary data.</text>
</comment>
<dbReference type="NCBIfam" id="NF009906">
    <property type="entry name" value="PRK13369.1"/>
    <property type="match status" value="1"/>
</dbReference>
<evidence type="ECO:0000256" key="2">
    <source>
        <dbReference type="ARBA" id="ARBA00007330"/>
    </source>
</evidence>
<dbReference type="NCBIfam" id="NF008899">
    <property type="entry name" value="PRK12266.1"/>
    <property type="match status" value="1"/>
</dbReference>
<keyword evidence="5 6" id="KW-0560">Oxidoreductase</keyword>
<accession>A0ABT5KPQ9</accession>
<dbReference type="Gene3D" id="6.10.250.1890">
    <property type="match status" value="1"/>
</dbReference>
<dbReference type="Gene3D" id="3.30.9.10">
    <property type="entry name" value="D-Amino Acid Oxidase, subunit A, domain 2"/>
    <property type="match status" value="1"/>
</dbReference>
<sequence length="533" mass="58758">MDHFDVLVVGGGINGTGVARDLAGRGWRVLLAEAQDFASHTSSASTKLIHGGLRYLEYYEFSLVRKALQEREVLLKSAPHIMRQLRFVMPHDAAMRPAWMIRMGLFLYDHLAKREWLPGSTGINLRRSKYGAALKTRYRRGFAYSDGWVDDARLVIHCAIDARERGAEVLSRSPVTQVQRDAEGWTARIATPLGERVVRARALVNAAGPWAEQFLRQVARPAGHETLATQSLRLVKGSHIVVKRRFDHDHAYIFQNPDKRIIFAIPYERDFTLIGTTDVEVPAAALSGLAKVCIGADEIDYLCEQASRYFTQPVQREDVVWTYAGVRPLLDDATGNASAVTRDYALETHADGAPLLTVWGGKITTFRKLAEDAADLVSRMLGESRPAWTLGAHLPGGDFSDWIGAAQAGPGINPQRQFEALVERLRLQHAYLPATLARRLAHAYGARVAKVLGAARQLSDLGAEVAPGLFEAELRYLRDEEWACSAHDVLWRRSKLGLHCSPAQQAAVAEWFGPYGEAGAAAGEASGCPFSTT</sequence>
<keyword evidence="3 6" id="KW-0285">Flavoprotein</keyword>
<evidence type="ECO:0000256" key="1">
    <source>
        <dbReference type="ARBA" id="ARBA00001974"/>
    </source>
</evidence>
<keyword evidence="4" id="KW-0274">FAD</keyword>
<dbReference type="InterPro" id="IPR000447">
    <property type="entry name" value="G3P_DH_FAD-dep"/>
</dbReference>
<evidence type="ECO:0000313" key="9">
    <source>
        <dbReference type="EMBL" id="MDC8784894.1"/>
    </source>
</evidence>